<dbReference type="PRINTS" id="PR01239">
    <property type="entry name" value="EP450IICYP52"/>
</dbReference>
<dbReference type="AlphaFoldDB" id="A0A7H8R3D9"/>
<evidence type="ECO:0000256" key="8">
    <source>
        <dbReference type="SAM" id="Phobius"/>
    </source>
</evidence>
<accession>A0A7H8R3D9</accession>
<dbReference type="PRINTS" id="PR00385">
    <property type="entry name" value="P450"/>
</dbReference>
<dbReference type="CDD" id="cd11063">
    <property type="entry name" value="CYP52"/>
    <property type="match status" value="1"/>
</dbReference>
<dbReference type="PROSITE" id="PS00086">
    <property type="entry name" value="CYTOCHROME_P450"/>
    <property type="match status" value="1"/>
</dbReference>
<evidence type="ECO:0000313" key="9">
    <source>
        <dbReference type="EMBL" id="QKX59363.1"/>
    </source>
</evidence>
<dbReference type="GO" id="GO:0005506">
    <property type="term" value="F:iron ion binding"/>
    <property type="evidence" value="ECO:0007669"/>
    <property type="project" value="InterPro"/>
</dbReference>
<keyword evidence="4 7" id="KW-0560">Oxidoreductase</keyword>
<evidence type="ECO:0000256" key="6">
    <source>
        <dbReference type="ARBA" id="ARBA00023033"/>
    </source>
</evidence>
<dbReference type="SUPFAM" id="SSF48264">
    <property type="entry name" value="Cytochrome P450"/>
    <property type="match status" value="1"/>
</dbReference>
<sequence length="536" mass="61380">MIEEVLSNLSLEKVAFGSGLFLVVLFFVMKFRVAREIQNLGGKAPEIPSYLPVAGDFIYQSMQARKNFKELEFWHGTMDRTRIARKVGRFPLTTEINSLISNRIIFTIDPENIKALLTGQFNDFGKGQTFHQEWREFLGDSIFATDGELWSASRHLIRPMFVRDRIVDTEIFETNVQKLIQLFRGDSSPHGSKIVDVGGLYFRYTLDAATDYLLGQGTDSLANPTTVFAEAFRYVQSRQADYFRMGPLNIFMSRKKFREQLKIMDDFIQPYIDTVLSLSPDELDKKLSKRDTFLDALARFTRDPRVLRDQLVAVLLAGRDTTAGTLSFCTFELSRHPEAVAKLRAEIKERLGVGAHAQKPTYNDLKEMKYLTALINETLRFYPIVPFNVRYSLHDTSLPRGGGPDGKSPVGVRGETRVVYSTMIMQRLGLLYDDVDSEKYFDPGKWIPERWMSGWQPKPWHFIPFNGGPRICIGQQFAMLEMGYTLVRIFQAYERVVAVPVTGHDRVEDPLLRFEVTLSPGSEMNCVFLREGEKQS</sequence>
<proteinExistence type="inferred from homology"/>
<keyword evidence="8" id="KW-0812">Transmembrane</keyword>
<evidence type="ECO:0000256" key="2">
    <source>
        <dbReference type="ARBA" id="ARBA00010617"/>
    </source>
</evidence>
<organism evidence="9 10">
    <name type="scientific">Talaromyces rugulosus</name>
    <name type="common">Penicillium rugulosum</name>
    <dbReference type="NCBI Taxonomy" id="121627"/>
    <lineage>
        <taxon>Eukaryota</taxon>
        <taxon>Fungi</taxon>
        <taxon>Dikarya</taxon>
        <taxon>Ascomycota</taxon>
        <taxon>Pezizomycotina</taxon>
        <taxon>Eurotiomycetes</taxon>
        <taxon>Eurotiomycetidae</taxon>
        <taxon>Eurotiales</taxon>
        <taxon>Trichocomaceae</taxon>
        <taxon>Talaromyces</taxon>
        <taxon>Talaromyces sect. Islandici</taxon>
    </lineage>
</organism>
<dbReference type="PANTHER" id="PTHR24287:SF5">
    <property type="entry name" value="P450, PUTATIVE (EUROFUNG)-RELATED"/>
    <property type="match status" value="1"/>
</dbReference>
<evidence type="ECO:0000256" key="3">
    <source>
        <dbReference type="ARBA" id="ARBA00022723"/>
    </source>
</evidence>
<evidence type="ECO:0000256" key="7">
    <source>
        <dbReference type="RuleBase" id="RU000461"/>
    </source>
</evidence>
<dbReference type="Pfam" id="PF00067">
    <property type="entry name" value="p450"/>
    <property type="match status" value="1"/>
</dbReference>
<dbReference type="EMBL" id="CP055900">
    <property type="protein sequence ID" value="QKX59363.1"/>
    <property type="molecule type" value="Genomic_DNA"/>
</dbReference>
<keyword evidence="7" id="KW-0349">Heme</keyword>
<dbReference type="Gene3D" id="1.10.630.10">
    <property type="entry name" value="Cytochrome P450"/>
    <property type="match status" value="1"/>
</dbReference>
<comment type="similarity">
    <text evidence="2 7">Belongs to the cytochrome P450 family.</text>
</comment>
<dbReference type="Proteomes" id="UP000509510">
    <property type="component" value="Chromosome III"/>
</dbReference>
<keyword evidence="6 7" id="KW-0503">Monooxygenase</keyword>
<dbReference type="KEGG" id="trg:TRUGW13939_06497"/>
<comment type="cofactor">
    <cofactor evidence="1">
        <name>heme</name>
        <dbReference type="ChEBI" id="CHEBI:30413"/>
    </cofactor>
</comment>
<keyword evidence="10" id="KW-1185">Reference proteome</keyword>
<evidence type="ECO:0000256" key="5">
    <source>
        <dbReference type="ARBA" id="ARBA00023004"/>
    </source>
</evidence>
<dbReference type="PANTHER" id="PTHR24287">
    <property type="entry name" value="P450, PUTATIVE (EUROFUNG)-RELATED"/>
    <property type="match status" value="1"/>
</dbReference>
<dbReference type="InterPro" id="IPR002974">
    <property type="entry name" value="Cyt_P450_E_CYP52_ascomycetes"/>
</dbReference>
<dbReference type="OrthoDB" id="1470350at2759"/>
<feature type="transmembrane region" description="Helical" evidence="8">
    <location>
        <begin position="14"/>
        <end position="33"/>
    </location>
</feature>
<reference evidence="10" key="1">
    <citation type="submission" date="2020-06" db="EMBL/GenBank/DDBJ databases">
        <title>A chromosome-scale genome assembly of Talaromyces rugulosus W13939.</title>
        <authorList>
            <person name="Wang B."/>
            <person name="Guo L."/>
            <person name="Ye K."/>
            <person name="Wang L."/>
        </authorList>
    </citation>
    <scope>NUCLEOTIDE SEQUENCE [LARGE SCALE GENOMIC DNA]</scope>
    <source>
        <strain evidence="10">W13939</strain>
    </source>
</reference>
<protein>
    <recommendedName>
        <fullName evidence="11">Cytochrome P450 alkane hydroxylase</fullName>
    </recommendedName>
</protein>
<keyword evidence="8" id="KW-0472">Membrane</keyword>
<dbReference type="RefSeq" id="XP_035345541.1">
    <property type="nucleotide sequence ID" value="XM_035489648.1"/>
</dbReference>
<evidence type="ECO:0000256" key="1">
    <source>
        <dbReference type="ARBA" id="ARBA00001971"/>
    </source>
</evidence>
<dbReference type="InterPro" id="IPR001128">
    <property type="entry name" value="Cyt_P450"/>
</dbReference>
<evidence type="ECO:0000256" key="4">
    <source>
        <dbReference type="ARBA" id="ARBA00023002"/>
    </source>
</evidence>
<evidence type="ECO:0008006" key="11">
    <source>
        <dbReference type="Google" id="ProtNLM"/>
    </source>
</evidence>
<dbReference type="InterPro" id="IPR017972">
    <property type="entry name" value="Cyt_P450_CS"/>
</dbReference>
<dbReference type="GO" id="GO:0020037">
    <property type="term" value="F:heme binding"/>
    <property type="evidence" value="ECO:0007669"/>
    <property type="project" value="InterPro"/>
</dbReference>
<gene>
    <name evidence="9" type="ORF">TRUGW13939_06497</name>
</gene>
<keyword evidence="8" id="KW-1133">Transmembrane helix</keyword>
<dbReference type="GO" id="GO:0016712">
    <property type="term" value="F:oxidoreductase activity, acting on paired donors, with incorporation or reduction of molecular oxygen, reduced flavin or flavoprotein as one donor, and incorporation of one atom of oxygen"/>
    <property type="evidence" value="ECO:0007669"/>
    <property type="project" value="InterPro"/>
</dbReference>
<evidence type="ECO:0000313" key="10">
    <source>
        <dbReference type="Proteomes" id="UP000509510"/>
    </source>
</evidence>
<name>A0A7H8R3D9_TALRU</name>
<keyword evidence="3 7" id="KW-0479">Metal-binding</keyword>
<dbReference type="InterPro" id="IPR036396">
    <property type="entry name" value="Cyt_P450_sf"/>
</dbReference>
<keyword evidence="5 7" id="KW-0408">Iron</keyword>
<dbReference type="InterPro" id="IPR047146">
    <property type="entry name" value="Cyt_P450_E_CYP52_fungi"/>
</dbReference>
<dbReference type="GeneID" id="55993992"/>